<dbReference type="GO" id="GO:0008961">
    <property type="term" value="F:phosphatidylglycerol-prolipoprotein diacylglyceryl transferase activity"/>
    <property type="evidence" value="ECO:0007669"/>
    <property type="project" value="UniProtKB-UniRule"/>
</dbReference>
<dbReference type="UniPathway" id="UPA00664"/>
<comment type="pathway">
    <text evidence="7">Protein modification; lipoprotein biosynthesis (diacylglyceryl transfer).</text>
</comment>
<comment type="subcellular location">
    <subcellularLocation>
        <location evidence="7">Cell membrane</location>
        <topology evidence="7">Multi-pass membrane protein</topology>
    </subcellularLocation>
</comment>
<dbReference type="AlphaFoldDB" id="A0A0G0UMC4"/>
<evidence type="ECO:0000256" key="4">
    <source>
        <dbReference type="ARBA" id="ARBA00022692"/>
    </source>
</evidence>
<comment type="similarity">
    <text evidence="1 7">Belongs to the Lgt family.</text>
</comment>
<reference evidence="8 9" key="1">
    <citation type="journal article" date="2015" name="Nature">
        <title>rRNA introns, odd ribosomes, and small enigmatic genomes across a large radiation of phyla.</title>
        <authorList>
            <person name="Brown C.T."/>
            <person name="Hug L.A."/>
            <person name="Thomas B.C."/>
            <person name="Sharon I."/>
            <person name="Castelle C.J."/>
            <person name="Singh A."/>
            <person name="Wilkins M.J."/>
            <person name="Williams K.H."/>
            <person name="Banfield J.F."/>
        </authorList>
    </citation>
    <scope>NUCLEOTIDE SEQUENCE [LARGE SCALE GENOMIC DNA]</scope>
</reference>
<feature type="transmembrane region" description="Helical" evidence="7">
    <location>
        <begin position="79"/>
        <end position="103"/>
    </location>
</feature>
<name>A0A0G0UMC4_9BACT</name>
<protein>
    <recommendedName>
        <fullName evidence="7">Phosphatidylglycerol--prolipoprotein diacylglyceryl transferase</fullName>
        <ecNumber evidence="7">2.5.1.145</ecNumber>
    </recommendedName>
</protein>
<feature type="transmembrane region" description="Helical" evidence="7">
    <location>
        <begin position="50"/>
        <end position="67"/>
    </location>
</feature>
<dbReference type="Pfam" id="PF01790">
    <property type="entry name" value="LGT"/>
    <property type="match status" value="1"/>
</dbReference>
<evidence type="ECO:0000313" key="9">
    <source>
        <dbReference type="Proteomes" id="UP000034531"/>
    </source>
</evidence>
<comment type="function">
    <text evidence="7">Catalyzes the transfer of the diacylglyceryl group from phosphatidylglycerol to the sulfhydryl group of the N-terminal cysteine of a prolipoprotein, the first step in the formation of mature lipoproteins.</text>
</comment>
<dbReference type="PROSITE" id="PS01311">
    <property type="entry name" value="LGT"/>
    <property type="match status" value="1"/>
</dbReference>
<dbReference type="Proteomes" id="UP000034531">
    <property type="component" value="Unassembled WGS sequence"/>
</dbReference>
<evidence type="ECO:0000256" key="2">
    <source>
        <dbReference type="ARBA" id="ARBA00022475"/>
    </source>
</evidence>
<dbReference type="PANTHER" id="PTHR30589">
    <property type="entry name" value="PROLIPOPROTEIN DIACYLGLYCERYL TRANSFERASE"/>
    <property type="match status" value="1"/>
</dbReference>
<organism evidence="8 9">
    <name type="scientific">Candidatus Curtissbacteria bacterium GW2011_GWA1_40_16</name>
    <dbReference type="NCBI Taxonomy" id="1618405"/>
    <lineage>
        <taxon>Bacteria</taxon>
        <taxon>Candidatus Curtissiibacteriota</taxon>
    </lineage>
</organism>
<feature type="transmembrane region" description="Helical" evidence="7">
    <location>
        <begin position="110"/>
        <end position="129"/>
    </location>
</feature>
<dbReference type="EMBL" id="LBYI01000001">
    <property type="protein sequence ID" value="KKR51357.1"/>
    <property type="molecule type" value="Genomic_DNA"/>
</dbReference>
<keyword evidence="8" id="KW-0449">Lipoprotein</keyword>
<comment type="catalytic activity">
    <reaction evidence="7">
        <text>L-cysteinyl-[prolipoprotein] + a 1,2-diacyl-sn-glycero-3-phospho-(1'-sn-glycerol) = an S-1,2-diacyl-sn-glyceryl-L-cysteinyl-[prolipoprotein] + sn-glycerol 1-phosphate + H(+)</text>
        <dbReference type="Rhea" id="RHEA:56712"/>
        <dbReference type="Rhea" id="RHEA-COMP:14679"/>
        <dbReference type="Rhea" id="RHEA-COMP:14680"/>
        <dbReference type="ChEBI" id="CHEBI:15378"/>
        <dbReference type="ChEBI" id="CHEBI:29950"/>
        <dbReference type="ChEBI" id="CHEBI:57685"/>
        <dbReference type="ChEBI" id="CHEBI:64716"/>
        <dbReference type="ChEBI" id="CHEBI:140658"/>
        <dbReference type="EC" id="2.5.1.145"/>
    </reaction>
</comment>
<evidence type="ECO:0000256" key="1">
    <source>
        <dbReference type="ARBA" id="ARBA00007150"/>
    </source>
</evidence>
<evidence type="ECO:0000256" key="5">
    <source>
        <dbReference type="ARBA" id="ARBA00022989"/>
    </source>
</evidence>
<keyword evidence="4 7" id="KW-0812">Transmembrane</keyword>
<feature type="transmembrane region" description="Helical" evidence="7">
    <location>
        <begin position="172"/>
        <end position="190"/>
    </location>
</feature>
<accession>A0A0G0UMC4</accession>
<evidence type="ECO:0000256" key="3">
    <source>
        <dbReference type="ARBA" id="ARBA00022679"/>
    </source>
</evidence>
<feature type="transmembrane region" description="Helical" evidence="7">
    <location>
        <begin position="229"/>
        <end position="248"/>
    </location>
</feature>
<dbReference type="PANTHER" id="PTHR30589:SF0">
    <property type="entry name" value="PHOSPHATIDYLGLYCEROL--PROLIPOPROTEIN DIACYLGLYCERYL TRANSFERASE"/>
    <property type="match status" value="1"/>
</dbReference>
<gene>
    <name evidence="7" type="primary">lgt</name>
    <name evidence="8" type="ORF">UT84_C0001G0042</name>
</gene>
<dbReference type="GO" id="GO:0042158">
    <property type="term" value="P:lipoprotein biosynthetic process"/>
    <property type="evidence" value="ECO:0007669"/>
    <property type="project" value="UniProtKB-UniRule"/>
</dbReference>
<proteinExistence type="inferred from homology"/>
<evidence type="ECO:0000256" key="6">
    <source>
        <dbReference type="ARBA" id="ARBA00023136"/>
    </source>
</evidence>
<dbReference type="GO" id="GO:0005886">
    <property type="term" value="C:plasma membrane"/>
    <property type="evidence" value="ECO:0007669"/>
    <property type="project" value="UniProtKB-SubCell"/>
</dbReference>
<comment type="caution">
    <text evidence="8">The sequence shown here is derived from an EMBL/GenBank/DDBJ whole genome shotgun (WGS) entry which is preliminary data.</text>
</comment>
<feature type="transmembrane region" description="Helical" evidence="7">
    <location>
        <begin position="197"/>
        <end position="217"/>
    </location>
</feature>
<evidence type="ECO:0000313" key="8">
    <source>
        <dbReference type="EMBL" id="KKR51357.1"/>
    </source>
</evidence>
<sequence length="254" mass="29098">MISPTFNIGPFTVHYYGLIIAVAVFIGWTLAKKRASKYRIPEKIFDDPILFVILALALTGARLYHVLDYWDYYSQNFLLVFYIQNGGLGIWGGLLGGLLGAYFVTRVKKLPILGVLDLTVPYLALGQAIGRIGNYINQEGFGPPTSMPWGVFISPQKRPFEYIEFKFFHPTFFYEAILDLVVFGILIYFAKKSKIPGHVFALYLVLYPLSRFFIEFYRIDTWTIGTIKIAQFLAIMTLFLGLYLFYVLKKKALT</sequence>
<keyword evidence="6 7" id="KW-0472">Membrane</keyword>
<evidence type="ECO:0000256" key="7">
    <source>
        <dbReference type="HAMAP-Rule" id="MF_01147"/>
    </source>
</evidence>
<dbReference type="EC" id="2.5.1.145" evidence="7"/>
<keyword evidence="5 7" id="KW-1133">Transmembrane helix</keyword>
<feature type="transmembrane region" description="Helical" evidence="7">
    <location>
        <begin position="13"/>
        <end position="30"/>
    </location>
</feature>
<keyword evidence="3 7" id="KW-0808">Transferase</keyword>
<feature type="binding site" evidence="7">
    <location>
        <position position="131"/>
    </location>
    <ligand>
        <name>a 1,2-diacyl-sn-glycero-3-phospho-(1'-sn-glycerol)</name>
        <dbReference type="ChEBI" id="CHEBI:64716"/>
    </ligand>
</feature>
<dbReference type="PATRIC" id="fig|1618405.3.peg.47"/>
<dbReference type="NCBIfam" id="TIGR00544">
    <property type="entry name" value="lgt"/>
    <property type="match status" value="1"/>
</dbReference>
<keyword evidence="2 7" id="KW-1003">Cell membrane</keyword>
<dbReference type="InterPro" id="IPR001640">
    <property type="entry name" value="Lgt"/>
</dbReference>
<dbReference type="HAMAP" id="MF_01147">
    <property type="entry name" value="Lgt"/>
    <property type="match status" value="1"/>
</dbReference>